<accession>A0A2R3QA52</accession>
<dbReference type="PANTHER" id="PTHR12526:SF635">
    <property type="entry name" value="GLYCOSYL TRANSFERASE GROUP 1"/>
    <property type="match status" value="1"/>
</dbReference>
<dbReference type="GO" id="GO:0016757">
    <property type="term" value="F:glycosyltransferase activity"/>
    <property type="evidence" value="ECO:0007669"/>
    <property type="project" value="InterPro"/>
</dbReference>
<evidence type="ECO:0000259" key="1">
    <source>
        <dbReference type="Pfam" id="PF00534"/>
    </source>
</evidence>
<dbReference type="RefSeq" id="WP_106683136.1">
    <property type="nucleotide sequence ID" value="NZ_CP027667.1"/>
</dbReference>
<dbReference type="KEGG" id="mela:C6568_04785"/>
<dbReference type="InterPro" id="IPR001296">
    <property type="entry name" value="Glyco_trans_1"/>
</dbReference>
<dbReference type="PANTHER" id="PTHR12526">
    <property type="entry name" value="GLYCOSYLTRANSFERASE"/>
    <property type="match status" value="1"/>
</dbReference>
<reference evidence="2 3" key="1">
    <citation type="submission" date="2018-03" db="EMBL/GenBank/DDBJ databases">
        <title>Genome sequencing of Melaminivora sp.</title>
        <authorList>
            <person name="Kim S.-J."/>
            <person name="Heo J."/>
            <person name="Ahn J.-H."/>
            <person name="Kwon S.-W."/>
        </authorList>
    </citation>
    <scope>NUCLEOTIDE SEQUENCE [LARGE SCALE GENOMIC DNA]</scope>
    <source>
        <strain evidence="2 3">SC2-9</strain>
    </source>
</reference>
<protein>
    <submittedName>
        <fullName evidence="2">Glycosyl transferase</fullName>
    </submittedName>
</protein>
<dbReference type="CDD" id="cd03801">
    <property type="entry name" value="GT4_PimA-like"/>
    <property type="match status" value="1"/>
</dbReference>
<dbReference type="Gene3D" id="3.40.50.2000">
    <property type="entry name" value="Glycogen Phosphorylase B"/>
    <property type="match status" value="1"/>
</dbReference>
<dbReference type="AlphaFoldDB" id="A0A2R3QA52"/>
<dbReference type="SUPFAM" id="SSF53756">
    <property type="entry name" value="UDP-Glycosyltransferase/glycogen phosphorylase"/>
    <property type="match status" value="1"/>
</dbReference>
<organism evidence="2 3">
    <name type="scientific">Melaminivora suipulveris</name>
    <dbReference type="NCBI Taxonomy" id="2109913"/>
    <lineage>
        <taxon>Bacteria</taxon>
        <taxon>Pseudomonadati</taxon>
        <taxon>Pseudomonadota</taxon>
        <taxon>Betaproteobacteria</taxon>
        <taxon>Burkholderiales</taxon>
        <taxon>Comamonadaceae</taxon>
        <taxon>Melaminivora</taxon>
    </lineage>
</organism>
<evidence type="ECO:0000313" key="3">
    <source>
        <dbReference type="Proteomes" id="UP000237925"/>
    </source>
</evidence>
<dbReference type="EMBL" id="CP027667">
    <property type="protein sequence ID" value="AVO48656.1"/>
    <property type="molecule type" value="Genomic_DNA"/>
</dbReference>
<gene>
    <name evidence="2" type="ORF">C6568_04785</name>
</gene>
<feature type="domain" description="Glycosyl transferase family 1" evidence="1">
    <location>
        <begin position="173"/>
        <end position="323"/>
    </location>
</feature>
<dbReference type="OrthoDB" id="9775208at2"/>
<keyword evidence="3" id="KW-1185">Reference proteome</keyword>
<keyword evidence="2" id="KW-0808">Transferase</keyword>
<sequence>MRILLTSSQAPFLHGGAELHGDHLEAALLRAGHAVERLRLPFKFSPESDIERLMAFCEGYELAAPNGQSVDRVISLQFPGYGMAHPRHVAWVLHQHRAVYELFDAAQASPALARLRPQVQAFDGRALGRLHRLFANSRRVAQRMQQCNGVAATPLYHPPPGADALRCGDEWGYVFFPSRLESLKRQDLLIEAARHLRCPVKVLIGGTGGQQARYAALIERHGLQERVRLIGAFSEAERVALYAHALGVVFVPFDEDLGYITLEAMYAAKPVITCSDSGGPLEFVVPGETGWVVAPEPEALAEAIERLWADKAAARAMGAAGRARVEALGLSWDRVVDVLCR</sequence>
<proteinExistence type="predicted"/>
<dbReference type="Pfam" id="PF00534">
    <property type="entry name" value="Glycos_transf_1"/>
    <property type="match status" value="1"/>
</dbReference>
<evidence type="ECO:0000313" key="2">
    <source>
        <dbReference type="EMBL" id="AVO48656.1"/>
    </source>
</evidence>
<dbReference type="Proteomes" id="UP000237925">
    <property type="component" value="Chromosome"/>
</dbReference>
<name>A0A2R3QA52_9BURK</name>